<proteinExistence type="predicted"/>
<evidence type="ECO:0000256" key="2">
    <source>
        <dbReference type="ARBA" id="ARBA00022448"/>
    </source>
</evidence>
<dbReference type="Proteomes" id="UP000464378">
    <property type="component" value="Chromosome"/>
</dbReference>
<dbReference type="GO" id="GO:0016020">
    <property type="term" value="C:membrane"/>
    <property type="evidence" value="ECO:0007669"/>
    <property type="project" value="UniProtKB-SubCell"/>
</dbReference>
<evidence type="ECO:0000313" key="7">
    <source>
        <dbReference type="EMBL" id="VIP03341.1"/>
    </source>
</evidence>
<evidence type="ECO:0000256" key="3">
    <source>
        <dbReference type="ARBA" id="ARBA00022692"/>
    </source>
</evidence>
<dbReference type="EMBL" id="LR586016">
    <property type="protein sequence ID" value="VIP03341.1"/>
    <property type="molecule type" value="Genomic_DNA"/>
</dbReference>
<keyword evidence="5 6" id="KW-0472">Membrane</keyword>
<evidence type="ECO:0000256" key="5">
    <source>
        <dbReference type="ARBA" id="ARBA00023136"/>
    </source>
</evidence>
<protein>
    <recommendedName>
        <fullName evidence="9">Amino acid permease/ SLC12A domain-containing protein</fullName>
    </recommendedName>
</protein>
<dbReference type="FunCoup" id="A0A6C2YPV1">
    <property type="interactions" value="116"/>
</dbReference>
<sequence length="500" mass="53646">MTAPQSDSPTDEQLLEKLGYRQELARRMSAFSNFAISFSIICILAGGITSFHLGLASVGGASVGIGWPLVTLFALVVAATMGQVASAFPTAGGLYHWASILGGRGWGWATAWFNLGGLVMVAAAINSGTYHFAFDSLGLPKSFTTQVLFLTGITAIQAILNHRGIRVTTILTDFSGYWILVISMLLTVSLFAWAPGWDWNRLVTFTNLSGLPSGEELSPVVPANESLLWLFAFSLMLPAYTLTGYDASAHVSEETRNAERSVPRGIVQSVLISGIAGWIMLIAIMLAIPDLRDAANQGSGAVVWTLRNVLPQPLALGLLLAIILAQYLCGLATITSASRMTYAFARDGGLPASRWLATVSPIRKTPGPAIWTVAIAIIAFTLYTPVYDTIALVCTIFLYVSYVLPTALGFLAHGKRWNHFGPWNLGRWYRPLAGIAVLGCGGLIVLGMQPPNEKAGTTLAIAIGLLVLGWFGYARRHFPGPPVSLLKAEHESANPENRQL</sequence>
<feature type="transmembrane region" description="Helical" evidence="6">
    <location>
        <begin position="266"/>
        <end position="288"/>
    </location>
</feature>
<feature type="transmembrane region" description="Helical" evidence="6">
    <location>
        <begin position="30"/>
        <end position="53"/>
    </location>
</feature>
<feature type="transmembrane region" description="Helical" evidence="6">
    <location>
        <begin position="368"/>
        <end position="384"/>
    </location>
</feature>
<dbReference type="PIRSF" id="PIRSF006060">
    <property type="entry name" value="AA_transporter"/>
    <property type="match status" value="1"/>
</dbReference>
<gene>
    <name evidence="7" type="ORF">GMBLW1_06190</name>
</gene>
<keyword evidence="2" id="KW-0813">Transport</keyword>
<feature type="transmembrane region" description="Helical" evidence="6">
    <location>
        <begin position="227"/>
        <end position="245"/>
    </location>
</feature>
<feature type="transmembrane region" description="Helical" evidence="6">
    <location>
        <begin position="174"/>
        <end position="194"/>
    </location>
</feature>
<evidence type="ECO:0008006" key="9">
    <source>
        <dbReference type="Google" id="ProtNLM"/>
    </source>
</evidence>
<dbReference type="Pfam" id="PF13520">
    <property type="entry name" value="AA_permease_2"/>
    <property type="match status" value="1"/>
</dbReference>
<dbReference type="EMBL" id="LR593887">
    <property type="protein sequence ID" value="VTS04054.1"/>
    <property type="molecule type" value="Genomic_DNA"/>
</dbReference>
<feature type="transmembrane region" description="Helical" evidence="6">
    <location>
        <begin position="65"/>
        <end position="85"/>
    </location>
</feature>
<dbReference type="Gene3D" id="1.20.1740.10">
    <property type="entry name" value="Amino acid/polyamine transporter I"/>
    <property type="match status" value="1"/>
</dbReference>
<evidence type="ECO:0000256" key="6">
    <source>
        <dbReference type="SAM" id="Phobius"/>
    </source>
</evidence>
<feature type="transmembrane region" description="Helical" evidence="6">
    <location>
        <begin position="390"/>
        <end position="411"/>
    </location>
</feature>
<feature type="transmembrane region" description="Helical" evidence="6">
    <location>
        <begin position="314"/>
        <end position="334"/>
    </location>
</feature>
<keyword evidence="3 6" id="KW-0812">Transmembrane</keyword>
<feature type="transmembrane region" description="Helical" evidence="6">
    <location>
        <begin position="455"/>
        <end position="474"/>
    </location>
</feature>
<accession>A0A6C2YPV1</accession>
<dbReference type="GO" id="GO:0022857">
    <property type="term" value="F:transmembrane transporter activity"/>
    <property type="evidence" value="ECO:0007669"/>
    <property type="project" value="InterPro"/>
</dbReference>
<keyword evidence="8" id="KW-1185">Reference proteome</keyword>
<feature type="transmembrane region" description="Helical" evidence="6">
    <location>
        <begin position="145"/>
        <end position="162"/>
    </location>
</feature>
<dbReference type="PANTHER" id="PTHR45649:SF26">
    <property type="entry name" value="OS04G0435100 PROTEIN"/>
    <property type="match status" value="1"/>
</dbReference>
<name>A0A6C2YPV1_9BACT</name>
<keyword evidence="4 6" id="KW-1133">Transmembrane helix</keyword>
<dbReference type="AlphaFoldDB" id="A0A6C2YPV1"/>
<evidence type="ECO:0000256" key="4">
    <source>
        <dbReference type="ARBA" id="ARBA00022989"/>
    </source>
</evidence>
<comment type="subcellular location">
    <subcellularLocation>
        <location evidence="1">Membrane</location>
        <topology evidence="1">Multi-pass membrane protein</topology>
    </subcellularLocation>
</comment>
<feature type="transmembrane region" description="Helical" evidence="6">
    <location>
        <begin position="106"/>
        <end position="125"/>
    </location>
</feature>
<dbReference type="KEGG" id="tim:GMBLW1_06190"/>
<dbReference type="InterPro" id="IPR002293">
    <property type="entry name" value="AA/rel_permease1"/>
</dbReference>
<evidence type="ECO:0000256" key="1">
    <source>
        <dbReference type="ARBA" id="ARBA00004141"/>
    </source>
</evidence>
<evidence type="ECO:0000313" key="8">
    <source>
        <dbReference type="Proteomes" id="UP000464378"/>
    </source>
</evidence>
<organism evidence="7">
    <name type="scientific">Tuwongella immobilis</name>
    <dbReference type="NCBI Taxonomy" id="692036"/>
    <lineage>
        <taxon>Bacteria</taxon>
        <taxon>Pseudomonadati</taxon>
        <taxon>Planctomycetota</taxon>
        <taxon>Planctomycetia</taxon>
        <taxon>Gemmatales</taxon>
        <taxon>Gemmataceae</taxon>
        <taxon>Tuwongella</taxon>
    </lineage>
</organism>
<dbReference type="PANTHER" id="PTHR45649">
    <property type="entry name" value="AMINO-ACID PERMEASE BAT1"/>
    <property type="match status" value="1"/>
</dbReference>
<feature type="transmembrane region" description="Helical" evidence="6">
    <location>
        <begin position="432"/>
        <end position="449"/>
    </location>
</feature>
<dbReference type="RefSeq" id="WP_162658421.1">
    <property type="nucleotide sequence ID" value="NZ_LR593887.1"/>
</dbReference>
<dbReference type="InParanoid" id="A0A6C2YPV1"/>
<reference evidence="7" key="1">
    <citation type="submission" date="2019-04" db="EMBL/GenBank/DDBJ databases">
        <authorList>
            <consortium name="Science for Life Laboratories"/>
        </authorList>
    </citation>
    <scope>NUCLEOTIDE SEQUENCE</scope>
    <source>
        <strain evidence="7">MBLW1</strain>
    </source>
</reference>